<dbReference type="AlphaFoldDB" id="A0A2P8D3Y7"/>
<dbReference type="GO" id="GO:0004315">
    <property type="term" value="F:3-oxoacyl-[acyl-carrier-protein] synthase activity"/>
    <property type="evidence" value="ECO:0007669"/>
    <property type="project" value="TreeGrafter"/>
</dbReference>
<sequence>MSKAYIAGSGIITATGNNLQENLDAFPAGKDGISQPEILQTNHNLPVGEIKMTNEMLAQYAVGHFSHAASPHLLEQLSTWPRTALLSLIAVQEAWVPLAAKTTGLRIAFISANTVGGMDLTEHFYAGYKADADSADLEAVRHHECGAITELVADALGLHCWSTTISTACSSSANSIMMGAKLIDQDRYDLVIAGGADSLSKFTLNGFNSLMILDKEPCRPFDEHRRGLNLGEGAAYLVLASDKAMAQLEQKPGVVVSGYANANDAHHQTASSPEGKGNRLAMSEAIRVAGLQPADISYINLHGTGTDNNDASEGAAITALFGDNPPPASSTKAFTGHTLGAAGAVEAVYAQLCIEGQFVLPHLRLQTPMSSLPWQPVVKMATQAVNHVLSNSFGFGGNCSALVLSKA</sequence>
<dbReference type="InterPro" id="IPR000794">
    <property type="entry name" value="Beta-ketoacyl_synthase"/>
</dbReference>
<dbReference type="RefSeq" id="WP_106523016.1">
    <property type="nucleotide sequence ID" value="NZ_PYGD01000004.1"/>
</dbReference>
<dbReference type="SUPFAM" id="SSF53901">
    <property type="entry name" value="Thiolase-like"/>
    <property type="match status" value="2"/>
</dbReference>
<dbReference type="SMART" id="SM00825">
    <property type="entry name" value="PKS_KS"/>
    <property type="match status" value="1"/>
</dbReference>
<dbReference type="GO" id="GO:0006633">
    <property type="term" value="P:fatty acid biosynthetic process"/>
    <property type="evidence" value="ECO:0007669"/>
    <property type="project" value="TreeGrafter"/>
</dbReference>
<protein>
    <submittedName>
        <fullName evidence="5">3-oxoacyl-[acyl-carrier-protein] synthase-1</fullName>
    </submittedName>
</protein>
<dbReference type="InterPro" id="IPR014030">
    <property type="entry name" value="Ketoacyl_synth_N"/>
</dbReference>
<reference evidence="5 6" key="1">
    <citation type="submission" date="2018-03" db="EMBL/GenBank/DDBJ databases">
        <title>Genomic Encyclopedia of Type Strains, Phase III (KMG-III): the genomes of soil and plant-associated and newly described type strains.</title>
        <authorList>
            <person name="Whitman W."/>
        </authorList>
    </citation>
    <scope>NUCLEOTIDE SEQUENCE [LARGE SCALE GENOMIC DNA]</scope>
    <source>
        <strain evidence="5 6">CGMCC 1.12700</strain>
    </source>
</reference>
<name>A0A2P8D3Y7_9BACT</name>
<accession>A0A2P8D3Y7</accession>
<dbReference type="PROSITE" id="PS52004">
    <property type="entry name" value="KS3_2"/>
    <property type="match status" value="1"/>
</dbReference>
<evidence type="ECO:0000256" key="3">
    <source>
        <dbReference type="RuleBase" id="RU003694"/>
    </source>
</evidence>
<comment type="caution">
    <text evidence="5">The sequence shown here is derived from an EMBL/GenBank/DDBJ whole genome shotgun (WGS) entry which is preliminary data.</text>
</comment>
<evidence type="ECO:0000256" key="1">
    <source>
        <dbReference type="ARBA" id="ARBA00008467"/>
    </source>
</evidence>
<proteinExistence type="inferred from homology"/>
<dbReference type="PANTHER" id="PTHR11712">
    <property type="entry name" value="POLYKETIDE SYNTHASE-RELATED"/>
    <property type="match status" value="1"/>
</dbReference>
<dbReference type="GO" id="GO:0005829">
    <property type="term" value="C:cytosol"/>
    <property type="evidence" value="ECO:0007669"/>
    <property type="project" value="TreeGrafter"/>
</dbReference>
<comment type="similarity">
    <text evidence="1 3">Belongs to the thiolase-like superfamily. Beta-ketoacyl-ACP synthases family.</text>
</comment>
<evidence type="ECO:0000259" key="4">
    <source>
        <dbReference type="PROSITE" id="PS52004"/>
    </source>
</evidence>
<dbReference type="Pfam" id="PF02801">
    <property type="entry name" value="Ketoacyl-synt_C"/>
    <property type="match status" value="1"/>
</dbReference>
<dbReference type="Gene3D" id="3.40.47.10">
    <property type="match status" value="2"/>
</dbReference>
<feature type="domain" description="Ketosynthase family 3 (KS3)" evidence="4">
    <location>
        <begin position="1"/>
        <end position="406"/>
    </location>
</feature>
<keyword evidence="2 3" id="KW-0808">Transferase</keyword>
<dbReference type="InterPro" id="IPR016039">
    <property type="entry name" value="Thiolase-like"/>
</dbReference>
<organism evidence="5 6">
    <name type="scientific">Taibaiella chishuiensis</name>
    <dbReference type="NCBI Taxonomy" id="1434707"/>
    <lineage>
        <taxon>Bacteria</taxon>
        <taxon>Pseudomonadati</taxon>
        <taxon>Bacteroidota</taxon>
        <taxon>Chitinophagia</taxon>
        <taxon>Chitinophagales</taxon>
        <taxon>Chitinophagaceae</taxon>
        <taxon>Taibaiella</taxon>
    </lineage>
</organism>
<keyword evidence="6" id="KW-1185">Reference proteome</keyword>
<dbReference type="OrthoDB" id="9808669at2"/>
<gene>
    <name evidence="5" type="ORF">B0I18_10428</name>
</gene>
<evidence type="ECO:0000313" key="6">
    <source>
        <dbReference type="Proteomes" id="UP000240572"/>
    </source>
</evidence>
<dbReference type="CDD" id="cd00834">
    <property type="entry name" value="KAS_I_II"/>
    <property type="match status" value="1"/>
</dbReference>
<dbReference type="InterPro" id="IPR020841">
    <property type="entry name" value="PKS_Beta-ketoAc_synthase_dom"/>
</dbReference>
<dbReference type="InterPro" id="IPR014031">
    <property type="entry name" value="Ketoacyl_synth_C"/>
</dbReference>
<dbReference type="Proteomes" id="UP000240572">
    <property type="component" value="Unassembled WGS sequence"/>
</dbReference>
<dbReference type="EMBL" id="PYGD01000004">
    <property type="protein sequence ID" value="PSK91934.1"/>
    <property type="molecule type" value="Genomic_DNA"/>
</dbReference>
<evidence type="ECO:0000256" key="2">
    <source>
        <dbReference type="ARBA" id="ARBA00022679"/>
    </source>
</evidence>
<evidence type="ECO:0000313" key="5">
    <source>
        <dbReference type="EMBL" id="PSK91934.1"/>
    </source>
</evidence>
<dbReference type="Pfam" id="PF00109">
    <property type="entry name" value="ketoacyl-synt"/>
    <property type="match status" value="1"/>
</dbReference>
<dbReference type="PANTHER" id="PTHR11712:SF320">
    <property type="entry name" value="BETA-KETOACYL SYNTHASE"/>
    <property type="match status" value="1"/>
</dbReference>